<evidence type="ECO:0000256" key="1">
    <source>
        <dbReference type="SAM" id="Phobius"/>
    </source>
</evidence>
<dbReference type="AlphaFoldDB" id="A0A2K4XEI3"/>
<dbReference type="Proteomes" id="UP000615003">
    <property type="component" value="Unassembled WGS sequence"/>
</dbReference>
<dbReference type="GeneID" id="93665452"/>
<reference evidence="2 5" key="1">
    <citation type="submission" date="2015-06" db="EMBL/GenBank/DDBJ databases">
        <title>Genome sequence of Pseudoalteromonas carrageenovora.</title>
        <authorList>
            <person name="Xie B.-B."/>
            <person name="Rong J.-C."/>
            <person name="Qin Q.-L."/>
            <person name="Zhang Y.-Z."/>
        </authorList>
    </citation>
    <scope>NUCLEOTIDE SEQUENCE [LARGE SCALE GENOMIC DNA]</scope>
    <source>
        <strain evidence="2 5">IAM 12662</strain>
    </source>
</reference>
<organism evidence="3 4">
    <name type="scientific">Pseudoalteromonas carrageenovora IAM 12662</name>
    <dbReference type="NCBI Taxonomy" id="1314868"/>
    <lineage>
        <taxon>Bacteria</taxon>
        <taxon>Pseudomonadati</taxon>
        <taxon>Pseudomonadota</taxon>
        <taxon>Gammaproteobacteria</taxon>
        <taxon>Alteromonadales</taxon>
        <taxon>Pseudoalteromonadaceae</taxon>
        <taxon>Pseudoalteromonas</taxon>
    </lineage>
</organism>
<sequence length="259" mass="28771">MSLITTSILMLFLQPLFVYLALFKESEHSAQNRSLDNEDAMYLFIAPGLAVFYPDDFWQAVLYLGSVCLLGLMLAIIVKSKAKKRLTRDDAIGFTIASFLFFWLIKLIIGGIGYLFTENAANASAPDIGQQAYSSTSGELLNWGYLYYQFWPTLYFLLLMLATLAIKIIESRFNKHSFSGSLLILGAVLAGVSPLFGNAFILGVIANFFIYFVVCTACIEIDKKSDPSAGAISFMYGFLLMGGIMFSGMGKLIYTLFYN</sequence>
<evidence type="ECO:0000313" key="2">
    <source>
        <dbReference type="EMBL" id="MBE0384358.1"/>
    </source>
</evidence>
<dbReference type="Proteomes" id="UP000238288">
    <property type="component" value="Chromosome PCAR9b"/>
</dbReference>
<keyword evidence="1" id="KW-0472">Membrane</keyword>
<dbReference type="OrthoDB" id="6313531at2"/>
<feature type="transmembrane region" description="Helical" evidence="1">
    <location>
        <begin position="91"/>
        <end position="116"/>
    </location>
</feature>
<dbReference type="EMBL" id="LT965929">
    <property type="protein sequence ID" value="SOU42743.1"/>
    <property type="molecule type" value="Genomic_DNA"/>
</dbReference>
<keyword evidence="1" id="KW-1133">Transmembrane helix</keyword>
<feature type="transmembrane region" description="Helical" evidence="1">
    <location>
        <begin position="60"/>
        <end position="79"/>
    </location>
</feature>
<reference evidence="3 4" key="2">
    <citation type="submission" date="2017-11" db="EMBL/GenBank/DDBJ databases">
        <authorList>
            <person name="Han C.G."/>
        </authorList>
    </citation>
    <scope>NUCLEOTIDE SEQUENCE [LARGE SCALE GENOMIC DNA]</scope>
    <source>
        <strain evidence="4">ATCC 43555</strain>
        <strain evidence="3">ATCC43555</strain>
    </source>
</reference>
<feature type="transmembrane region" description="Helical" evidence="1">
    <location>
        <begin position="145"/>
        <end position="166"/>
    </location>
</feature>
<feature type="transmembrane region" description="Helical" evidence="1">
    <location>
        <begin position="202"/>
        <end position="221"/>
    </location>
</feature>
<evidence type="ECO:0000313" key="3">
    <source>
        <dbReference type="EMBL" id="SOU42743.1"/>
    </source>
</evidence>
<name>A0A2K4XEI3_PSEVC</name>
<evidence type="ECO:0000313" key="5">
    <source>
        <dbReference type="Proteomes" id="UP000615003"/>
    </source>
</evidence>
<evidence type="ECO:0000313" key="4">
    <source>
        <dbReference type="Proteomes" id="UP000238288"/>
    </source>
</evidence>
<accession>A0A2K4XEI3</accession>
<keyword evidence="5" id="KW-1185">Reference proteome</keyword>
<protein>
    <submittedName>
        <fullName evidence="3">Uncharacterized protein</fullName>
    </submittedName>
</protein>
<dbReference type="EMBL" id="AQGW01000025">
    <property type="protein sequence ID" value="MBE0384358.1"/>
    <property type="molecule type" value="Genomic_DNA"/>
</dbReference>
<feature type="transmembrane region" description="Helical" evidence="1">
    <location>
        <begin position="6"/>
        <end position="23"/>
    </location>
</feature>
<keyword evidence="1" id="KW-0812">Transmembrane</keyword>
<gene>
    <name evidence="3" type="ORF">PCAR9_B0267</name>
    <name evidence="2" type="ORF">PCARR_b0323</name>
</gene>
<proteinExistence type="predicted"/>
<dbReference type="RefSeq" id="WP_104643877.1">
    <property type="nucleotide sequence ID" value="NZ_AQGW01000025.1"/>
</dbReference>
<feature type="transmembrane region" description="Helical" evidence="1">
    <location>
        <begin position="233"/>
        <end position="257"/>
    </location>
</feature>
<feature type="transmembrane region" description="Helical" evidence="1">
    <location>
        <begin position="178"/>
        <end position="196"/>
    </location>
</feature>